<organism evidence="1 2">
    <name type="scientific">Pararge aegeria aegeria</name>
    <dbReference type="NCBI Taxonomy" id="348720"/>
    <lineage>
        <taxon>Eukaryota</taxon>
        <taxon>Metazoa</taxon>
        <taxon>Ecdysozoa</taxon>
        <taxon>Arthropoda</taxon>
        <taxon>Hexapoda</taxon>
        <taxon>Insecta</taxon>
        <taxon>Pterygota</taxon>
        <taxon>Neoptera</taxon>
        <taxon>Endopterygota</taxon>
        <taxon>Lepidoptera</taxon>
        <taxon>Glossata</taxon>
        <taxon>Ditrysia</taxon>
        <taxon>Papilionoidea</taxon>
        <taxon>Nymphalidae</taxon>
        <taxon>Satyrinae</taxon>
        <taxon>Satyrini</taxon>
        <taxon>Parargina</taxon>
        <taxon>Pararge</taxon>
    </lineage>
</organism>
<reference evidence="1" key="1">
    <citation type="submission" date="2022-03" db="EMBL/GenBank/DDBJ databases">
        <authorList>
            <person name="Lindestad O."/>
        </authorList>
    </citation>
    <scope>NUCLEOTIDE SEQUENCE</scope>
</reference>
<dbReference type="Proteomes" id="UP000838756">
    <property type="component" value="Unassembled WGS sequence"/>
</dbReference>
<dbReference type="EMBL" id="CAKXAJ010026211">
    <property type="protein sequence ID" value="CAH2262137.1"/>
    <property type="molecule type" value="Genomic_DNA"/>
</dbReference>
<comment type="caution">
    <text evidence="1">The sequence shown here is derived from an EMBL/GenBank/DDBJ whole genome shotgun (WGS) entry which is preliminary data.</text>
</comment>
<accession>A0A8S4SBY0</accession>
<gene>
    <name evidence="1" type="primary">jg26802</name>
    <name evidence="1" type="ORF">PAEG_LOCUS24089</name>
</gene>
<evidence type="ECO:0000313" key="1">
    <source>
        <dbReference type="EMBL" id="CAH2262137.1"/>
    </source>
</evidence>
<keyword evidence="2" id="KW-1185">Reference proteome</keyword>
<dbReference type="OrthoDB" id="6753181at2759"/>
<dbReference type="AlphaFoldDB" id="A0A8S4SBY0"/>
<protein>
    <submittedName>
        <fullName evidence="1">Jg26802 protein</fullName>
    </submittedName>
</protein>
<proteinExistence type="predicted"/>
<evidence type="ECO:0000313" key="2">
    <source>
        <dbReference type="Proteomes" id="UP000838756"/>
    </source>
</evidence>
<sequence length="233" mass="26873">MFRRSELFNNRSGVHLPLVEFMHRGYCELKITRDHMQTAINAFAIFLYGTLDDVERLPADYVLRSARTISMMKIAREKLAVTWDVVKAGRQTRDISHLTLEMYRPLFKYINGREIARLNLSDDRILTYIGTHADLDRHQVGVVASRYIEINKNWAKPRYLNIMNNLLCGVPMTFMRRLPINTYLQLSHQALGKSFSWNARDVSRLGLLLTEVEGTDLSAINPEALKGITAQVF</sequence>
<name>A0A8S4SBY0_9NEOP</name>